<organism evidence="2 3">
    <name type="scientific">Pseudolactococcus reticulitermitis</name>
    <dbReference type="NCBI Taxonomy" id="2025039"/>
    <lineage>
        <taxon>Bacteria</taxon>
        <taxon>Bacillati</taxon>
        <taxon>Bacillota</taxon>
        <taxon>Bacilli</taxon>
        <taxon>Lactobacillales</taxon>
        <taxon>Streptococcaceae</taxon>
        <taxon>Pseudolactococcus</taxon>
    </lineage>
</organism>
<sequence length="190" mass="19044">MKRKMLIGLGMSLAAVLLSRTADADVNTPGNGASATGTTNVTYTVPSTYTVVIPSALAITAADTYVGDTNNVFIKTSSQVGATETVKVTMPTPQTFKAVNGTSEIPLTISHQANGVGTATEVSSLASEVTLLSKTGTEIGAEDSTGETATVGVAALSATVKAKATTAQIATASFAGLHTGTIQFAVTKGT</sequence>
<dbReference type="EMBL" id="BEDT01000003">
    <property type="protein sequence ID" value="GAX47883.1"/>
    <property type="molecule type" value="Genomic_DNA"/>
</dbReference>
<gene>
    <name evidence="2" type="ORF">RsY01_1487</name>
</gene>
<comment type="caution">
    <text evidence="2">The sequence shown here is derived from an EMBL/GenBank/DDBJ whole genome shotgun (WGS) entry which is preliminary data.</text>
</comment>
<evidence type="ECO:0000256" key="1">
    <source>
        <dbReference type="SAM" id="SignalP"/>
    </source>
</evidence>
<feature type="chain" id="PRO_5012510862" description="WxL domain-containing protein" evidence="1">
    <location>
        <begin position="25"/>
        <end position="190"/>
    </location>
</feature>
<dbReference type="RefSeq" id="WP_094784920.1">
    <property type="nucleotide sequence ID" value="NZ_BEDT01000003.1"/>
</dbReference>
<proteinExistence type="predicted"/>
<protein>
    <recommendedName>
        <fullName evidence="4">WxL domain-containing protein</fullName>
    </recommendedName>
</protein>
<feature type="signal peptide" evidence="1">
    <location>
        <begin position="1"/>
        <end position="24"/>
    </location>
</feature>
<dbReference type="AlphaFoldDB" id="A0A224XE74"/>
<evidence type="ECO:0000313" key="2">
    <source>
        <dbReference type="EMBL" id="GAX47883.1"/>
    </source>
</evidence>
<evidence type="ECO:0000313" key="3">
    <source>
        <dbReference type="Proteomes" id="UP000218689"/>
    </source>
</evidence>
<reference evidence="3" key="1">
    <citation type="submission" date="2017-08" db="EMBL/GenBank/DDBJ databases">
        <title>Draft genome sequence of Lactococcus sp. strain Rs-Y01, isolated from the gut of the lower termite Reticulitermes speratus.</title>
        <authorList>
            <person name="Ohkuma M."/>
            <person name="Yuki M."/>
        </authorList>
    </citation>
    <scope>NUCLEOTIDE SEQUENCE [LARGE SCALE GENOMIC DNA]</scope>
    <source>
        <strain evidence="3">Rs-Y01</strain>
    </source>
</reference>
<keyword evidence="3" id="KW-1185">Reference proteome</keyword>
<name>A0A224XE74_9LACT</name>
<dbReference type="Proteomes" id="UP000218689">
    <property type="component" value="Unassembled WGS sequence"/>
</dbReference>
<evidence type="ECO:0008006" key="4">
    <source>
        <dbReference type="Google" id="ProtNLM"/>
    </source>
</evidence>
<accession>A0A224XE74</accession>
<keyword evidence="1" id="KW-0732">Signal</keyword>